<dbReference type="Pfam" id="PF06941">
    <property type="entry name" value="NT5C"/>
    <property type="match status" value="1"/>
</dbReference>
<dbReference type="InParanoid" id="A0A1C7NCP0"/>
<dbReference type="PANTHER" id="PTHR35134">
    <property type="entry name" value="NUCLEOTIDASE YQFW-RELATED"/>
    <property type="match status" value="1"/>
</dbReference>
<gene>
    <name evidence="2" type="ORF">A0J61_05100</name>
</gene>
<dbReference type="PANTHER" id="PTHR35134:SF2">
    <property type="entry name" value="NUCLEOTIDASE YQFW-RELATED"/>
    <property type="match status" value="1"/>
</dbReference>
<protein>
    <submittedName>
        <fullName evidence="2">Uncharacterized protein</fullName>
    </submittedName>
</protein>
<dbReference type="AlphaFoldDB" id="A0A1C7NCP0"/>
<dbReference type="SUPFAM" id="SSF56784">
    <property type="entry name" value="HAD-like"/>
    <property type="match status" value="1"/>
</dbReference>
<dbReference type="InterPro" id="IPR052419">
    <property type="entry name" value="5_3-deoxyribonucleotidase-like"/>
</dbReference>
<dbReference type="STRING" id="101091.A0A1C7NCP0"/>
<reference evidence="2 3" key="1">
    <citation type="submission" date="2016-03" db="EMBL/GenBank/DDBJ databases">
        <title>Choanephora cucurbitarum.</title>
        <authorList>
            <person name="Min B."/>
            <person name="Park H."/>
            <person name="Park J.-H."/>
            <person name="Shin H.-D."/>
            <person name="Choi I.-G."/>
        </authorList>
    </citation>
    <scope>NUCLEOTIDE SEQUENCE [LARGE SCALE GENOMIC DNA]</scope>
    <source>
        <strain evidence="2 3">KUS-F28377</strain>
    </source>
</reference>
<sequence length="326" mass="38536">MAFREARKVVAVDLDQTLAHTLESLVQWHNDTYQTSYTLADFNTYDYWKVWGGTREESCLKVREFYESEHFEQIEPIRDFALEALKMLKRRNFTLVIITSRQQFIASKTKKFVDKHYPGIFESIYFCNLDLSSAEQLEYISKPKSLICQEIGVDVLIDDSLDHALDCASLGIDILLYDRQGQYRWNHEDRLSSNETKKTLISTSQRLLYHSMPHEMSKNVHRMKNWREIIAQFPKPSSPLRFCYYPPAYSDEEEEEEEDDGHSYELDDELETPVFRTSYCGRYETVEVEELSDDDEQYPILKDNRVWVSMPVLPKFGVESRFHGDY</sequence>
<organism evidence="2 3">
    <name type="scientific">Choanephora cucurbitarum</name>
    <dbReference type="NCBI Taxonomy" id="101091"/>
    <lineage>
        <taxon>Eukaryota</taxon>
        <taxon>Fungi</taxon>
        <taxon>Fungi incertae sedis</taxon>
        <taxon>Mucoromycota</taxon>
        <taxon>Mucoromycotina</taxon>
        <taxon>Mucoromycetes</taxon>
        <taxon>Mucorales</taxon>
        <taxon>Mucorineae</taxon>
        <taxon>Choanephoraceae</taxon>
        <taxon>Choanephoroideae</taxon>
        <taxon>Choanephora</taxon>
    </lineage>
</organism>
<dbReference type="EMBL" id="LUGH01000266">
    <property type="protein sequence ID" value="OBZ86847.1"/>
    <property type="molecule type" value="Genomic_DNA"/>
</dbReference>
<feature type="active site" description="Proton donor" evidence="1">
    <location>
        <position position="15"/>
    </location>
</feature>
<dbReference type="GO" id="GO:0008253">
    <property type="term" value="F:5'-nucleotidase activity"/>
    <property type="evidence" value="ECO:0007669"/>
    <property type="project" value="InterPro"/>
</dbReference>
<evidence type="ECO:0000313" key="2">
    <source>
        <dbReference type="EMBL" id="OBZ86847.1"/>
    </source>
</evidence>
<dbReference type="OrthoDB" id="10248475at2759"/>
<dbReference type="InterPro" id="IPR036412">
    <property type="entry name" value="HAD-like_sf"/>
</dbReference>
<dbReference type="GO" id="GO:0009264">
    <property type="term" value="P:deoxyribonucleotide catabolic process"/>
    <property type="evidence" value="ECO:0007669"/>
    <property type="project" value="InterPro"/>
</dbReference>
<keyword evidence="3" id="KW-1185">Reference proteome</keyword>
<dbReference type="Gene3D" id="3.40.50.1000">
    <property type="entry name" value="HAD superfamily/HAD-like"/>
    <property type="match status" value="1"/>
</dbReference>
<evidence type="ECO:0000313" key="3">
    <source>
        <dbReference type="Proteomes" id="UP000093000"/>
    </source>
</evidence>
<accession>A0A1C7NCP0</accession>
<proteinExistence type="predicted"/>
<evidence type="ECO:0000256" key="1">
    <source>
        <dbReference type="PIRSR" id="PIRSR610708-1"/>
    </source>
</evidence>
<dbReference type="InterPro" id="IPR023214">
    <property type="entry name" value="HAD_sf"/>
</dbReference>
<dbReference type="InterPro" id="IPR010708">
    <property type="entry name" value="5'(3')-deoxyribonucleotidase"/>
</dbReference>
<comment type="caution">
    <text evidence="2">The sequence shown here is derived from an EMBL/GenBank/DDBJ whole genome shotgun (WGS) entry which is preliminary data.</text>
</comment>
<dbReference type="Proteomes" id="UP000093000">
    <property type="component" value="Unassembled WGS sequence"/>
</dbReference>
<feature type="active site" description="Nucleophile" evidence="1">
    <location>
        <position position="13"/>
    </location>
</feature>
<name>A0A1C7NCP0_9FUNG</name>